<keyword evidence="4" id="KW-1185">Reference proteome</keyword>
<evidence type="ECO:0000313" key="4">
    <source>
        <dbReference type="Proteomes" id="UP000007490"/>
    </source>
</evidence>
<dbReference type="PANTHER" id="PTHR14969">
    <property type="entry name" value="SPHINGOSINE-1-PHOSPHATE PHOSPHOHYDROLASE"/>
    <property type="match status" value="1"/>
</dbReference>
<gene>
    <name evidence="3" type="ordered locus">Metbo_0660</name>
</gene>
<keyword evidence="1" id="KW-1133">Transmembrane helix</keyword>
<dbReference type="HOGENOM" id="CLU_1076100_0_0_2"/>
<name>F0TAF9_METLA</name>
<dbReference type="EMBL" id="CP002551">
    <property type="protein sequence ID" value="ADZ08911.1"/>
    <property type="molecule type" value="Genomic_DNA"/>
</dbReference>
<dbReference type="SMART" id="SM00014">
    <property type="entry name" value="acidPPc"/>
    <property type="match status" value="1"/>
</dbReference>
<feature type="transmembrane region" description="Helical" evidence="1">
    <location>
        <begin position="146"/>
        <end position="164"/>
    </location>
</feature>
<dbReference type="InterPro" id="IPR036938">
    <property type="entry name" value="PAP2/HPO_sf"/>
</dbReference>
<reference evidence="4" key="1">
    <citation type="submission" date="2011-02" db="EMBL/GenBank/DDBJ databases">
        <title>Complete sequence of Methanobacterium sp. AL-21.</title>
        <authorList>
            <consortium name="US DOE Joint Genome Institute"/>
            <person name="Lucas S."/>
            <person name="Copeland A."/>
            <person name="Lapidus A."/>
            <person name="Cheng J.-F."/>
            <person name="Goodwin L."/>
            <person name="Pitluck S."/>
            <person name="Chertkov O."/>
            <person name="Detter J.C."/>
            <person name="Han C."/>
            <person name="Tapia R."/>
            <person name="Land M."/>
            <person name="Hauser L."/>
            <person name="Kyrpides N."/>
            <person name="Ivanova N."/>
            <person name="Mikhailova N."/>
            <person name="Pagani I."/>
            <person name="Cadillo-Quiroz H."/>
            <person name="Imachi H."/>
            <person name="Zinder S."/>
            <person name="Liu W."/>
            <person name="Woyke T."/>
        </authorList>
    </citation>
    <scope>NUCLEOTIDE SEQUENCE [LARGE SCALE GENOMIC DNA]</scope>
    <source>
        <strain evidence="4">AL-21</strain>
    </source>
</reference>
<keyword evidence="1" id="KW-0472">Membrane</keyword>
<feature type="domain" description="Phosphatidic acid phosphatase type 2/haloperoxidase" evidence="2">
    <location>
        <begin position="98"/>
        <end position="218"/>
    </location>
</feature>
<dbReference type="CDD" id="cd01610">
    <property type="entry name" value="PAP2_like"/>
    <property type="match status" value="1"/>
</dbReference>
<dbReference type="AlphaFoldDB" id="F0TAF9"/>
<dbReference type="InterPro" id="IPR000326">
    <property type="entry name" value="PAP2/HPO"/>
</dbReference>
<evidence type="ECO:0000256" key="1">
    <source>
        <dbReference type="SAM" id="Phobius"/>
    </source>
</evidence>
<reference evidence="3 4" key="2">
    <citation type="journal article" date="2014" name="Int. J. Syst. Evol. Microbiol.">
        <title>Methanobacterium paludis sp. nov. and a novel strain of Methanobacterium lacus isolated from northern peatlands.</title>
        <authorList>
            <person name="Cadillo-Quiroz H."/>
            <person name="Brauer S.L."/>
            <person name="Goodson N."/>
            <person name="Yavitt J.B."/>
            <person name="Zinder S.H."/>
        </authorList>
    </citation>
    <scope>NUCLEOTIDE SEQUENCE [LARGE SCALE GENOMIC DNA]</scope>
    <source>
        <strain evidence="3 4">AL-21</strain>
    </source>
</reference>
<dbReference type="Proteomes" id="UP000007490">
    <property type="component" value="Chromosome"/>
</dbReference>
<protein>
    <submittedName>
        <fullName evidence="3">Phosphoesterase PA-phosphatase related protein</fullName>
    </submittedName>
</protein>
<dbReference type="eggNOG" id="arCOG03056">
    <property type="taxonomic scope" value="Archaea"/>
</dbReference>
<sequence>MKTIPSEDLKLFHFDQRNKLIFILCTAILWILALVIYLTPNFNHWFLANFNILRTNYLFANLCYYFTTLTLSFIATPISLLYLASFKFNKLKPYRVVLLLSVMTLAIGIPIVDLIKYYGVVPRPWVLYPDINSIYYPGGHSFPSGHAFQAFAGTLPLIICFLTNDETFKRNLKKTVLAIILLVFAISLSLSRLIAGVHFPTDVLFGIGLAIIMMVIVIGALQYLLKTGKLNLQNEKWYALIFLALITIDICFL</sequence>
<feature type="transmembrane region" description="Helical" evidence="1">
    <location>
        <begin position="176"/>
        <end position="197"/>
    </location>
</feature>
<feature type="transmembrane region" description="Helical" evidence="1">
    <location>
        <begin position="20"/>
        <end position="38"/>
    </location>
</feature>
<dbReference type="RefSeq" id="WP_013644262.1">
    <property type="nucleotide sequence ID" value="NC_015216.1"/>
</dbReference>
<dbReference type="KEGG" id="mel:Metbo_0660"/>
<organism evidence="3 4">
    <name type="scientific">Methanobacterium lacus (strain AL-21)</name>
    <dbReference type="NCBI Taxonomy" id="877455"/>
    <lineage>
        <taxon>Archaea</taxon>
        <taxon>Methanobacteriati</taxon>
        <taxon>Methanobacteriota</taxon>
        <taxon>Methanomada group</taxon>
        <taxon>Methanobacteria</taxon>
        <taxon>Methanobacteriales</taxon>
        <taxon>Methanobacteriaceae</taxon>
        <taxon>Methanobacterium</taxon>
    </lineage>
</organism>
<dbReference type="GeneID" id="76259513"/>
<feature type="transmembrane region" description="Helical" evidence="1">
    <location>
        <begin position="96"/>
        <end position="118"/>
    </location>
</feature>
<feature type="transmembrane region" description="Helical" evidence="1">
    <location>
        <begin position="203"/>
        <end position="225"/>
    </location>
</feature>
<evidence type="ECO:0000259" key="2">
    <source>
        <dbReference type="SMART" id="SM00014"/>
    </source>
</evidence>
<feature type="transmembrane region" description="Helical" evidence="1">
    <location>
        <begin position="237"/>
        <end position="252"/>
    </location>
</feature>
<evidence type="ECO:0000313" key="3">
    <source>
        <dbReference type="EMBL" id="ADZ08911.1"/>
    </source>
</evidence>
<accession>F0TAF9</accession>
<dbReference type="OrthoDB" id="10182at2157"/>
<feature type="transmembrane region" description="Helical" evidence="1">
    <location>
        <begin position="58"/>
        <end position="84"/>
    </location>
</feature>
<dbReference type="SUPFAM" id="SSF48317">
    <property type="entry name" value="Acid phosphatase/Vanadium-dependent haloperoxidase"/>
    <property type="match status" value="1"/>
</dbReference>
<dbReference type="PANTHER" id="PTHR14969:SF13">
    <property type="entry name" value="AT30094P"/>
    <property type="match status" value="1"/>
</dbReference>
<dbReference type="Gene3D" id="1.20.144.10">
    <property type="entry name" value="Phosphatidic acid phosphatase type 2/haloperoxidase"/>
    <property type="match status" value="1"/>
</dbReference>
<dbReference type="STRING" id="877455.Metbo_0660"/>
<proteinExistence type="predicted"/>
<keyword evidence="1" id="KW-0812">Transmembrane</keyword>
<dbReference type="Pfam" id="PF01569">
    <property type="entry name" value="PAP2"/>
    <property type="match status" value="1"/>
</dbReference>